<dbReference type="InParanoid" id="A0A059BX75"/>
<reference evidence="2" key="1">
    <citation type="submission" date="2013-07" db="EMBL/GenBank/DDBJ databases">
        <title>The genome of Eucalyptus grandis.</title>
        <authorList>
            <person name="Schmutz J."/>
            <person name="Hayes R."/>
            <person name="Myburg A."/>
            <person name="Tuskan G."/>
            <person name="Grattapaglia D."/>
            <person name="Rokhsar D.S."/>
        </authorList>
    </citation>
    <scope>NUCLEOTIDE SEQUENCE</scope>
    <source>
        <tissue evidence="2">Leaf extractions</tissue>
    </source>
</reference>
<proteinExistence type="predicted"/>
<evidence type="ECO:0000256" key="1">
    <source>
        <dbReference type="SAM" id="MobiDB-lite"/>
    </source>
</evidence>
<feature type="region of interest" description="Disordered" evidence="1">
    <location>
        <begin position="1"/>
        <end position="27"/>
    </location>
</feature>
<accession>A0A059BX75</accession>
<gene>
    <name evidence="2" type="ORF">EUGRSUZ_F03756</name>
</gene>
<protein>
    <submittedName>
        <fullName evidence="2">Uncharacterized protein</fullName>
    </submittedName>
</protein>
<evidence type="ECO:0000313" key="2">
    <source>
        <dbReference type="EMBL" id="KCW70569.1"/>
    </source>
</evidence>
<dbReference type="Gramene" id="KCW70569">
    <property type="protein sequence ID" value="KCW70569"/>
    <property type="gene ID" value="EUGRSUZ_F03756"/>
</dbReference>
<name>A0A059BX75_EUCGR</name>
<sequence length="76" mass="9107">MHSLFNLTSRKERGLDNCPPEDESEKLQNNVLGQVKDFLQREKNHHFRWKRPSVILKIKRRPPSNPLDQPHIRLEN</sequence>
<dbReference type="AlphaFoldDB" id="A0A059BX75"/>
<organism evidence="2">
    <name type="scientific">Eucalyptus grandis</name>
    <name type="common">Flooded gum</name>
    <dbReference type="NCBI Taxonomy" id="71139"/>
    <lineage>
        <taxon>Eukaryota</taxon>
        <taxon>Viridiplantae</taxon>
        <taxon>Streptophyta</taxon>
        <taxon>Embryophyta</taxon>
        <taxon>Tracheophyta</taxon>
        <taxon>Spermatophyta</taxon>
        <taxon>Magnoliopsida</taxon>
        <taxon>eudicotyledons</taxon>
        <taxon>Gunneridae</taxon>
        <taxon>Pentapetalae</taxon>
        <taxon>rosids</taxon>
        <taxon>malvids</taxon>
        <taxon>Myrtales</taxon>
        <taxon>Myrtaceae</taxon>
        <taxon>Myrtoideae</taxon>
        <taxon>Eucalypteae</taxon>
        <taxon>Eucalyptus</taxon>
    </lineage>
</organism>
<dbReference type="EMBL" id="KK198758">
    <property type="protein sequence ID" value="KCW70569.1"/>
    <property type="molecule type" value="Genomic_DNA"/>
</dbReference>